<feature type="transmembrane region" description="Helical" evidence="11">
    <location>
        <begin position="276"/>
        <end position="295"/>
    </location>
</feature>
<keyword evidence="6" id="KW-0256">Endoplasmic reticulum</keyword>
<feature type="transmembrane region" description="Helical" evidence="11">
    <location>
        <begin position="6"/>
        <end position="23"/>
    </location>
</feature>
<evidence type="ECO:0000256" key="9">
    <source>
        <dbReference type="ARBA" id="ARBA00047280"/>
    </source>
</evidence>
<evidence type="ECO:0000256" key="7">
    <source>
        <dbReference type="ARBA" id="ARBA00022989"/>
    </source>
</evidence>
<organism evidence="13 14">
    <name type="scientific">Nakaseomyces bracarensis</name>
    <dbReference type="NCBI Taxonomy" id="273131"/>
    <lineage>
        <taxon>Eukaryota</taxon>
        <taxon>Fungi</taxon>
        <taxon>Dikarya</taxon>
        <taxon>Ascomycota</taxon>
        <taxon>Saccharomycotina</taxon>
        <taxon>Saccharomycetes</taxon>
        <taxon>Saccharomycetales</taxon>
        <taxon>Saccharomycetaceae</taxon>
        <taxon>Nakaseomyces</taxon>
    </lineage>
</organism>
<comment type="catalytic activity">
    <reaction evidence="9">
        <text>Hydrolyzes the peptide bond -P2-(S-farnesyl or geranylgeranyl)C-P1'-P2'-P3'-COOH where P1' and P2' are amino acids with aliphatic sidechains and P3' is any C-terminal residue.</text>
        <dbReference type="EC" id="3.4.26.1"/>
    </reaction>
</comment>
<comment type="caution">
    <text evidence="13">The sequence shown here is derived from an EMBL/GenBank/DDBJ whole genome shotgun (WGS) entry which is preliminary data.</text>
</comment>
<comment type="subcellular location">
    <subcellularLocation>
        <location evidence="1">Endoplasmic reticulum membrane</location>
        <topology evidence="1">Multi-pass membrane protein</topology>
    </subcellularLocation>
</comment>
<evidence type="ECO:0000259" key="12">
    <source>
        <dbReference type="Pfam" id="PF02517"/>
    </source>
</evidence>
<evidence type="ECO:0000256" key="5">
    <source>
        <dbReference type="ARBA" id="ARBA00022801"/>
    </source>
</evidence>
<proteinExistence type="inferred from homology"/>
<evidence type="ECO:0000313" key="14">
    <source>
        <dbReference type="Proteomes" id="UP001623330"/>
    </source>
</evidence>
<keyword evidence="4 11" id="KW-0812">Transmembrane</keyword>
<evidence type="ECO:0000256" key="11">
    <source>
        <dbReference type="SAM" id="Phobius"/>
    </source>
</evidence>
<dbReference type="EC" id="3.4.26.1" evidence="10"/>
<evidence type="ECO:0000256" key="6">
    <source>
        <dbReference type="ARBA" id="ARBA00022824"/>
    </source>
</evidence>
<reference evidence="13 14" key="1">
    <citation type="submission" date="2024-05" db="EMBL/GenBank/DDBJ databases">
        <title>Long read based assembly of the Candida bracarensis genome reveals expanded adhesin content.</title>
        <authorList>
            <person name="Marcet-Houben M."/>
            <person name="Ksiezopolska E."/>
            <person name="Gabaldon T."/>
        </authorList>
    </citation>
    <scope>NUCLEOTIDE SEQUENCE [LARGE SCALE GENOMIC DNA]</scope>
    <source>
        <strain evidence="13 14">CBM6</strain>
    </source>
</reference>
<dbReference type="Pfam" id="PF02517">
    <property type="entry name" value="Rce1-like"/>
    <property type="match status" value="1"/>
</dbReference>
<name>A0ABR4NZC5_9SACH</name>
<dbReference type="EMBL" id="JBEVYD010000003">
    <property type="protein sequence ID" value="KAL3234538.1"/>
    <property type="molecule type" value="Genomic_DNA"/>
</dbReference>
<evidence type="ECO:0000256" key="2">
    <source>
        <dbReference type="ARBA" id="ARBA00006897"/>
    </source>
</evidence>
<evidence type="ECO:0000256" key="10">
    <source>
        <dbReference type="ARBA" id="ARBA00049729"/>
    </source>
</evidence>
<dbReference type="InterPro" id="IPR039731">
    <property type="entry name" value="Rce1"/>
</dbReference>
<keyword evidence="7 11" id="KW-1133">Transmembrane helix</keyword>
<sequence length="310" mass="35579">MNWTVFALNYAISLSYVAVLYVTSKGIEDFPARRDDPRVIMKRMKNVSIVCIINLLWVPMAYAVLSDQLTYKEAFLGIGLIPGYYRNDMWDINSFVIDIIKVLALVALLYVGPLSDKILYYITNRRASPVEDMKNEVMNIWGIRNYIFAPITEEIFYTSMLLNTYLVQKDGRLSLSTMLVQPSMFFSIAHIHHAYEATLVGNFSMSSIILNTVFQMVYTTLFGAFTNFVYLKTGGNLWACILAHTFCNLLGFPDGSAVHEYFTVIRTPSSLRIQQLVSYWNKIYYILLLMGILFFKDNLFNLVSSPYELA</sequence>
<keyword evidence="3 13" id="KW-0645">Protease</keyword>
<keyword evidence="14" id="KW-1185">Reference proteome</keyword>
<feature type="transmembrane region" description="Helical" evidence="11">
    <location>
        <begin position="208"/>
        <end position="230"/>
    </location>
</feature>
<protein>
    <recommendedName>
        <fullName evidence="10">intramembrane prenyl-peptidase Rce1</fullName>
        <ecNumber evidence="10">3.4.26.1</ecNumber>
    </recommendedName>
</protein>
<dbReference type="GO" id="GO:0006508">
    <property type="term" value="P:proteolysis"/>
    <property type="evidence" value="ECO:0007669"/>
    <property type="project" value="UniProtKB-KW"/>
</dbReference>
<evidence type="ECO:0000256" key="3">
    <source>
        <dbReference type="ARBA" id="ARBA00022670"/>
    </source>
</evidence>
<dbReference type="PANTHER" id="PTHR13046:SF0">
    <property type="entry name" value="CAAX PRENYL PROTEASE 2"/>
    <property type="match status" value="1"/>
</dbReference>
<evidence type="ECO:0000313" key="13">
    <source>
        <dbReference type="EMBL" id="KAL3234538.1"/>
    </source>
</evidence>
<dbReference type="InterPro" id="IPR003675">
    <property type="entry name" value="Rce1/LyrA-like_dom"/>
</dbReference>
<dbReference type="GO" id="GO:0008233">
    <property type="term" value="F:peptidase activity"/>
    <property type="evidence" value="ECO:0007669"/>
    <property type="project" value="UniProtKB-KW"/>
</dbReference>
<dbReference type="Proteomes" id="UP001623330">
    <property type="component" value="Unassembled WGS sequence"/>
</dbReference>
<comment type="similarity">
    <text evidence="2">Belongs to the peptidase U48 family.</text>
</comment>
<evidence type="ECO:0000256" key="4">
    <source>
        <dbReference type="ARBA" id="ARBA00022692"/>
    </source>
</evidence>
<feature type="transmembrane region" description="Helical" evidence="11">
    <location>
        <begin position="92"/>
        <end position="111"/>
    </location>
</feature>
<keyword evidence="8 11" id="KW-0472">Membrane</keyword>
<evidence type="ECO:0000256" key="1">
    <source>
        <dbReference type="ARBA" id="ARBA00004477"/>
    </source>
</evidence>
<feature type="transmembrane region" description="Helical" evidence="11">
    <location>
        <begin position="44"/>
        <end position="65"/>
    </location>
</feature>
<feature type="domain" description="CAAX prenyl protease 2/Lysostaphin resistance protein A-like" evidence="12">
    <location>
        <begin position="140"/>
        <end position="250"/>
    </location>
</feature>
<evidence type="ECO:0000256" key="8">
    <source>
        <dbReference type="ARBA" id="ARBA00023136"/>
    </source>
</evidence>
<dbReference type="PANTHER" id="PTHR13046">
    <property type="entry name" value="PROTEASE U48 CAAX PRENYL PROTEASE RCE1"/>
    <property type="match status" value="1"/>
</dbReference>
<keyword evidence="5" id="KW-0378">Hydrolase</keyword>
<accession>A0ABR4NZC5</accession>
<gene>
    <name evidence="13" type="ORF">RNJ44_03300</name>
</gene>